<reference evidence="2" key="1">
    <citation type="journal article" date="2023" name="Insect Mol. Biol.">
        <title>Genome sequencing provides insights into the evolution of gene families encoding plant cell wall-degrading enzymes in longhorned beetles.</title>
        <authorList>
            <person name="Shin N.R."/>
            <person name="Okamura Y."/>
            <person name="Kirsch R."/>
            <person name="Pauchet Y."/>
        </authorList>
    </citation>
    <scope>NUCLEOTIDE SEQUENCE</scope>
    <source>
        <strain evidence="2">RBIC_L_NR</strain>
    </source>
</reference>
<name>A0AAV8WTE7_9CUCU</name>
<evidence type="ECO:0000256" key="1">
    <source>
        <dbReference type="SAM" id="MobiDB-lite"/>
    </source>
</evidence>
<dbReference type="AlphaFoldDB" id="A0AAV8WTE7"/>
<gene>
    <name evidence="2" type="ORF">NQ314_017763</name>
</gene>
<evidence type="ECO:0000313" key="3">
    <source>
        <dbReference type="Proteomes" id="UP001162156"/>
    </source>
</evidence>
<feature type="compositionally biased region" description="Basic residues" evidence="1">
    <location>
        <begin position="1"/>
        <end position="12"/>
    </location>
</feature>
<protein>
    <submittedName>
        <fullName evidence="2">Uncharacterized protein</fullName>
    </submittedName>
</protein>
<sequence>MVGRKRKHKIVRKPYSSDDECKEQESTRPPPIKRTYLAPIVLSLDGKALVSHVKEQNDQILTWIAKQNQKSTNNTEFGILDIPFSFPVQTIEELDELNAYVNDSNDKFTTLASGLATLGAVKRGVPNSTDKDIEDVMKVWLRHTRERF</sequence>
<proteinExistence type="predicted"/>
<accession>A0AAV8WTE7</accession>
<dbReference type="Proteomes" id="UP001162156">
    <property type="component" value="Unassembled WGS sequence"/>
</dbReference>
<feature type="region of interest" description="Disordered" evidence="1">
    <location>
        <begin position="1"/>
        <end position="31"/>
    </location>
</feature>
<comment type="caution">
    <text evidence="2">The sequence shown here is derived from an EMBL/GenBank/DDBJ whole genome shotgun (WGS) entry which is preliminary data.</text>
</comment>
<keyword evidence="3" id="KW-1185">Reference proteome</keyword>
<dbReference type="EMBL" id="JANEYF010004972">
    <property type="protein sequence ID" value="KAJ8929535.1"/>
    <property type="molecule type" value="Genomic_DNA"/>
</dbReference>
<evidence type="ECO:0000313" key="2">
    <source>
        <dbReference type="EMBL" id="KAJ8929535.1"/>
    </source>
</evidence>
<organism evidence="2 3">
    <name type="scientific">Rhamnusium bicolor</name>
    <dbReference type="NCBI Taxonomy" id="1586634"/>
    <lineage>
        <taxon>Eukaryota</taxon>
        <taxon>Metazoa</taxon>
        <taxon>Ecdysozoa</taxon>
        <taxon>Arthropoda</taxon>
        <taxon>Hexapoda</taxon>
        <taxon>Insecta</taxon>
        <taxon>Pterygota</taxon>
        <taxon>Neoptera</taxon>
        <taxon>Endopterygota</taxon>
        <taxon>Coleoptera</taxon>
        <taxon>Polyphaga</taxon>
        <taxon>Cucujiformia</taxon>
        <taxon>Chrysomeloidea</taxon>
        <taxon>Cerambycidae</taxon>
        <taxon>Lepturinae</taxon>
        <taxon>Rhagiini</taxon>
        <taxon>Rhamnusium</taxon>
    </lineage>
</organism>